<sequence>MVEGVARPVGQVVFVFPGQGSQWAGMGLELWESSPVFAGWMDRCANALRPWLELRDALHDERVEVVQPALWAVMVSLAELWRSFGVQPDAVVGHSQGEIAAAVVAGALSLEDGARVVASRSRVIADRLSGLGAMAMVSLPEERVRGLLDERLS</sequence>
<evidence type="ECO:0000259" key="2">
    <source>
        <dbReference type="SMART" id="SM00827"/>
    </source>
</evidence>
<feature type="non-terminal residue" evidence="3">
    <location>
        <position position="153"/>
    </location>
</feature>
<dbReference type="Gene3D" id="3.30.70.250">
    <property type="entry name" value="Malonyl-CoA ACP transacylase, ACP-binding"/>
    <property type="match status" value="1"/>
</dbReference>
<dbReference type="Proteomes" id="UP001595833">
    <property type="component" value="Unassembled WGS sequence"/>
</dbReference>
<organism evidence="3 4">
    <name type="scientific">Saccharothrix xinjiangensis</name>
    <dbReference type="NCBI Taxonomy" id="204798"/>
    <lineage>
        <taxon>Bacteria</taxon>
        <taxon>Bacillati</taxon>
        <taxon>Actinomycetota</taxon>
        <taxon>Actinomycetes</taxon>
        <taxon>Pseudonocardiales</taxon>
        <taxon>Pseudonocardiaceae</taxon>
        <taxon>Saccharothrix</taxon>
    </lineage>
</organism>
<evidence type="ECO:0000313" key="3">
    <source>
        <dbReference type="EMBL" id="MFC5060572.1"/>
    </source>
</evidence>
<proteinExistence type="predicted"/>
<accession>A0ABV9YFP8</accession>
<dbReference type="GO" id="GO:0016746">
    <property type="term" value="F:acyltransferase activity"/>
    <property type="evidence" value="ECO:0007669"/>
    <property type="project" value="UniProtKB-KW"/>
</dbReference>
<dbReference type="InterPro" id="IPR014043">
    <property type="entry name" value="Acyl_transferase_dom"/>
</dbReference>
<gene>
    <name evidence="3" type="ORF">ACFPFM_43270</name>
</gene>
<dbReference type="Pfam" id="PF00698">
    <property type="entry name" value="Acyl_transf_1"/>
    <property type="match status" value="1"/>
</dbReference>
<dbReference type="SUPFAM" id="SSF52151">
    <property type="entry name" value="FabD/lysophospholipase-like"/>
    <property type="match status" value="1"/>
</dbReference>
<dbReference type="RefSeq" id="WP_380649071.1">
    <property type="nucleotide sequence ID" value="NZ_JBHSJB010000054.1"/>
</dbReference>
<protein>
    <submittedName>
        <fullName evidence="3">Acyltransferase domain-containing protein</fullName>
    </submittedName>
</protein>
<dbReference type="PANTHER" id="PTHR43775">
    <property type="entry name" value="FATTY ACID SYNTHASE"/>
    <property type="match status" value="1"/>
</dbReference>
<dbReference type="InterPro" id="IPR050091">
    <property type="entry name" value="PKS_NRPS_Biosynth_Enz"/>
</dbReference>
<keyword evidence="3" id="KW-0012">Acyltransferase</keyword>
<evidence type="ECO:0000313" key="4">
    <source>
        <dbReference type="Proteomes" id="UP001595833"/>
    </source>
</evidence>
<evidence type="ECO:0000256" key="1">
    <source>
        <dbReference type="ARBA" id="ARBA00022679"/>
    </source>
</evidence>
<dbReference type="InterPro" id="IPR016035">
    <property type="entry name" value="Acyl_Trfase/lysoPLipase"/>
</dbReference>
<dbReference type="InterPro" id="IPR001227">
    <property type="entry name" value="Ac_transferase_dom_sf"/>
</dbReference>
<dbReference type="SMART" id="SM00827">
    <property type="entry name" value="PKS_AT"/>
    <property type="match status" value="1"/>
</dbReference>
<keyword evidence="4" id="KW-1185">Reference proteome</keyword>
<dbReference type="PANTHER" id="PTHR43775:SF51">
    <property type="entry name" value="INACTIVE PHENOLPHTHIOCEROL SYNTHESIS POLYKETIDE SYNTHASE TYPE I PKS1-RELATED"/>
    <property type="match status" value="1"/>
</dbReference>
<dbReference type="EMBL" id="JBHSJB010000054">
    <property type="protein sequence ID" value="MFC5060572.1"/>
    <property type="molecule type" value="Genomic_DNA"/>
</dbReference>
<keyword evidence="1" id="KW-0808">Transferase</keyword>
<comment type="caution">
    <text evidence="3">The sequence shown here is derived from an EMBL/GenBank/DDBJ whole genome shotgun (WGS) entry which is preliminary data.</text>
</comment>
<name>A0ABV9YFP8_9PSEU</name>
<dbReference type="Gene3D" id="3.40.366.10">
    <property type="entry name" value="Malonyl-Coenzyme A Acyl Carrier Protein, domain 2"/>
    <property type="match status" value="1"/>
</dbReference>
<reference evidence="4" key="1">
    <citation type="journal article" date="2019" name="Int. J. Syst. Evol. Microbiol.">
        <title>The Global Catalogue of Microorganisms (GCM) 10K type strain sequencing project: providing services to taxonomists for standard genome sequencing and annotation.</title>
        <authorList>
            <consortium name="The Broad Institute Genomics Platform"/>
            <consortium name="The Broad Institute Genome Sequencing Center for Infectious Disease"/>
            <person name="Wu L."/>
            <person name="Ma J."/>
        </authorList>
    </citation>
    <scope>NUCLEOTIDE SEQUENCE [LARGE SCALE GENOMIC DNA]</scope>
    <source>
        <strain evidence="4">KCTC 12848</strain>
    </source>
</reference>
<feature type="domain" description="Malonyl-CoA:ACP transacylase (MAT)" evidence="2">
    <location>
        <begin position="15"/>
        <end position="153"/>
    </location>
</feature>